<name>A0A0S4QN55_9ACTN</name>
<dbReference type="InterPro" id="IPR001128">
    <property type="entry name" value="Cyt_P450"/>
</dbReference>
<dbReference type="GO" id="GO:0008395">
    <property type="term" value="F:steroid hydroxylase activity"/>
    <property type="evidence" value="ECO:0007669"/>
    <property type="project" value="TreeGrafter"/>
</dbReference>
<dbReference type="Gene3D" id="1.10.630.10">
    <property type="entry name" value="Cytochrome P450"/>
    <property type="match status" value="1"/>
</dbReference>
<protein>
    <submittedName>
        <fullName evidence="3">Cytochrome P450</fullName>
    </submittedName>
</protein>
<dbReference type="InterPro" id="IPR036396">
    <property type="entry name" value="Cyt_P450_sf"/>
</dbReference>
<evidence type="ECO:0000313" key="3">
    <source>
        <dbReference type="EMBL" id="CUU56649.1"/>
    </source>
</evidence>
<organism evidence="3 4">
    <name type="scientific">Parafrankia irregularis</name>
    <dbReference type="NCBI Taxonomy" id="795642"/>
    <lineage>
        <taxon>Bacteria</taxon>
        <taxon>Bacillati</taxon>
        <taxon>Actinomycetota</taxon>
        <taxon>Actinomycetes</taxon>
        <taxon>Frankiales</taxon>
        <taxon>Frankiaceae</taxon>
        <taxon>Parafrankia</taxon>
    </lineage>
</organism>
<gene>
    <name evidence="3" type="ORF">Ga0074812_108177</name>
</gene>
<dbReference type="Proteomes" id="UP000198802">
    <property type="component" value="Unassembled WGS sequence"/>
</dbReference>
<dbReference type="PANTHER" id="PTHR46696">
    <property type="entry name" value="P450, PUTATIVE (EUROFUNG)-RELATED"/>
    <property type="match status" value="1"/>
</dbReference>
<reference evidence="4" key="1">
    <citation type="submission" date="2015-11" db="EMBL/GenBank/DDBJ databases">
        <authorList>
            <person name="Varghese N."/>
        </authorList>
    </citation>
    <scope>NUCLEOTIDE SEQUENCE [LARGE SCALE GENOMIC DNA]</scope>
    <source>
        <strain evidence="4">DSM 45899</strain>
    </source>
</reference>
<accession>A0A0S4QN55</accession>
<evidence type="ECO:0000256" key="2">
    <source>
        <dbReference type="RuleBase" id="RU000461"/>
    </source>
</evidence>
<dbReference type="PRINTS" id="PR00385">
    <property type="entry name" value="P450"/>
</dbReference>
<keyword evidence="2" id="KW-0349">Heme</keyword>
<sequence length="419" mass="45475">MSEKTVGAGPTPLAVDPEERAAAFRELRDTGGVVPFPGLNGVLAAVSYSSVDLGLRSVENFSGSAGADNLPEEDKNIAALVEPRHGKVRRIINSVVAVHRSQKIEPYLRDLSTKLVEQMLAEAREAGAAGVDFAAHVAEPIPPAAMARLFGFPEADSMAYYGWIRESGRRFQEAAATGKSISISDSSDSLSGYVQARIDERLAVPRDEWPNDALTRFLVTEVEGETLTPRNIRAQIMFMIGAGSDTTRNTLGSLIYRLGLDPEAYAELRRNPALIDAAIEEALRIDAPAQWMVRTCASPMELDGRQVEAGQKVFMCIGSANRDESKHENPNEFRLDRTDRSHLAFGSGPHICPGAGLARMEMRAAMRAFTERVVSYHLVEPDRYDAVPTAMLQGPHTVRIVIDEEAVDAGEAASASEDA</sequence>
<dbReference type="InterPro" id="IPR002397">
    <property type="entry name" value="Cyt_P450_B"/>
</dbReference>
<comment type="similarity">
    <text evidence="1 2">Belongs to the cytochrome P450 family.</text>
</comment>
<dbReference type="EMBL" id="FAOZ01000008">
    <property type="protein sequence ID" value="CUU56649.1"/>
    <property type="molecule type" value="Genomic_DNA"/>
</dbReference>
<dbReference type="PANTHER" id="PTHR46696:SF4">
    <property type="entry name" value="BIOTIN BIOSYNTHESIS CYTOCHROME P450"/>
    <property type="match status" value="1"/>
</dbReference>
<dbReference type="PROSITE" id="PS00086">
    <property type="entry name" value="CYTOCHROME_P450"/>
    <property type="match status" value="1"/>
</dbReference>
<proteinExistence type="inferred from homology"/>
<dbReference type="PRINTS" id="PR00359">
    <property type="entry name" value="BP450"/>
</dbReference>
<dbReference type="SUPFAM" id="SSF48264">
    <property type="entry name" value="Cytochrome P450"/>
    <property type="match status" value="1"/>
</dbReference>
<keyword evidence="4" id="KW-1185">Reference proteome</keyword>
<dbReference type="GO" id="GO:0005506">
    <property type="term" value="F:iron ion binding"/>
    <property type="evidence" value="ECO:0007669"/>
    <property type="project" value="InterPro"/>
</dbReference>
<dbReference type="RefSeq" id="WP_165615649.1">
    <property type="nucleotide sequence ID" value="NZ_FAOZ01000008.1"/>
</dbReference>
<keyword evidence="2" id="KW-0408">Iron</keyword>
<dbReference type="InterPro" id="IPR017972">
    <property type="entry name" value="Cyt_P450_CS"/>
</dbReference>
<dbReference type="GO" id="GO:0006707">
    <property type="term" value="P:cholesterol catabolic process"/>
    <property type="evidence" value="ECO:0007669"/>
    <property type="project" value="TreeGrafter"/>
</dbReference>
<dbReference type="AlphaFoldDB" id="A0A0S4QN55"/>
<dbReference type="GO" id="GO:0020037">
    <property type="term" value="F:heme binding"/>
    <property type="evidence" value="ECO:0007669"/>
    <property type="project" value="InterPro"/>
</dbReference>
<keyword evidence="2" id="KW-0560">Oxidoreductase</keyword>
<keyword evidence="2" id="KW-0479">Metal-binding</keyword>
<dbReference type="GO" id="GO:0036199">
    <property type="term" value="F:cholest-4-en-3-one 26-monooxygenase activity"/>
    <property type="evidence" value="ECO:0007669"/>
    <property type="project" value="TreeGrafter"/>
</dbReference>
<evidence type="ECO:0000313" key="4">
    <source>
        <dbReference type="Proteomes" id="UP000198802"/>
    </source>
</evidence>
<evidence type="ECO:0000256" key="1">
    <source>
        <dbReference type="ARBA" id="ARBA00010617"/>
    </source>
</evidence>
<keyword evidence="2" id="KW-0503">Monooxygenase</keyword>
<dbReference type="Pfam" id="PF00067">
    <property type="entry name" value="p450"/>
    <property type="match status" value="1"/>
</dbReference>